<keyword evidence="1" id="KW-1133">Transmembrane helix</keyword>
<gene>
    <name evidence="2" type="ORF">H9756_01825</name>
</gene>
<accession>A0A9D2P140</accession>
<proteinExistence type="predicted"/>
<organism evidence="2 3">
    <name type="scientific">Candidatus Mediterraneibacter gallistercoris</name>
    <dbReference type="NCBI Taxonomy" id="2838671"/>
    <lineage>
        <taxon>Bacteria</taxon>
        <taxon>Bacillati</taxon>
        <taxon>Bacillota</taxon>
        <taxon>Clostridia</taxon>
        <taxon>Lachnospirales</taxon>
        <taxon>Lachnospiraceae</taxon>
        <taxon>Mediterraneibacter</taxon>
    </lineage>
</organism>
<reference evidence="2" key="1">
    <citation type="journal article" date="2021" name="PeerJ">
        <title>Extensive microbial diversity within the chicken gut microbiome revealed by metagenomics and culture.</title>
        <authorList>
            <person name="Gilroy R."/>
            <person name="Ravi A."/>
            <person name="Getino M."/>
            <person name="Pursley I."/>
            <person name="Horton D.L."/>
            <person name="Alikhan N.F."/>
            <person name="Baker D."/>
            <person name="Gharbi K."/>
            <person name="Hall N."/>
            <person name="Watson M."/>
            <person name="Adriaenssens E.M."/>
            <person name="Foster-Nyarko E."/>
            <person name="Jarju S."/>
            <person name="Secka A."/>
            <person name="Antonio M."/>
            <person name="Oren A."/>
            <person name="Chaudhuri R.R."/>
            <person name="La Ragione R."/>
            <person name="Hildebrand F."/>
            <person name="Pallen M.J."/>
        </authorList>
    </citation>
    <scope>NUCLEOTIDE SEQUENCE</scope>
    <source>
        <strain evidence="2">CHK165-2605</strain>
    </source>
</reference>
<dbReference type="Proteomes" id="UP000823895">
    <property type="component" value="Unassembled WGS sequence"/>
</dbReference>
<keyword evidence="1" id="KW-0812">Transmembrane</keyword>
<sequence>MSNYIYYSDLPETSSHIPEVPTDEKKKRMPRRIIRILCICLFIAIAGLAFAAVVFLSGSFVSEDETNDTNAAWKVSASCSEITGSDLLY</sequence>
<protein>
    <submittedName>
        <fullName evidence="2">Uncharacterized protein</fullName>
    </submittedName>
</protein>
<comment type="caution">
    <text evidence="2">The sequence shown here is derived from an EMBL/GenBank/DDBJ whole genome shotgun (WGS) entry which is preliminary data.</text>
</comment>
<evidence type="ECO:0000256" key="1">
    <source>
        <dbReference type="SAM" id="Phobius"/>
    </source>
</evidence>
<evidence type="ECO:0000313" key="3">
    <source>
        <dbReference type="Proteomes" id="UP000823895"/>
    </source>
</evidence>
<keyword evidence="1" id="KW-0472">Membrane</keyword>
<feature type="transmembrane region" description="Helical" evidence="1">
    <location>
        <begin position="33"/>
        <end position="56"/>
    </location>
</feature>
<dbReference type="AlphaFoldDB" id="A0A9D2P140"/>
<name>A0A9D2P140_9FIRM</name>
<dbReference type="EMBL" id="DWWI01000040">
    <property type="protein sequence ID" value="HJC42411.1"/>
    <property type="molecule type" value="Genomic_DNA"/>
</dbReference>
<evidence type="ECO:0000313" key="2">
    <source>
        <dbReference type="EMBL" id="HJC42411.1"/>
    </source>
</evidence>
<reference evidence="2" key="2">
    <citation type="submission" date="2021-04" db="EMBL/GenBank/DDBJ databases">
        <authorList>
            <person name="Gilroy R."/>
        </authorList>
    </citation>
    <scope>NUCLEOTIDE SEQUENCE</scope>
    <source>
        <strain evidence="2">CHK165-2605</strain>
    </source>
</reference>